<gene>
    <name evidence="1" type="ORF">Tci_559268</name>
</gene>
<proteinExistence type="predicted"/>
<dbReference type="EMBL" id="BKCJ010335437">
    <property type="protein sequence ID" value="GEZ87295.1"/>
    <property type="molecule type" value="Genomic_DNA"/>
</dbReference>
<sequence length="91" mass="10396">MIEHVIHTVKTDMVIHTEKTEMMRLVVEIEYVGKIADAFDKETGSFDGLQPGQVDLNYVHALNEPHLHEIRVVPSKHKDDQHLSCVDPLLI</sequence>
<dbReference type="AlphaFoldDB" id="A0A699IUR1"/>
<accession>A0A699IUR1</accession>
<reference evidence="1" key="1">
    <citation type="journal article" date="2019" name="Sci. Rep.">
        <title>Draft genome of Tanacetum cinerariifolium, the natural source of mosquito coil.</title>
        <authorList>
            <person name="Yamashiro T."/>
            <person name="Shiraishi A."/>
            <person name="Satake H."/>
            <person name="Nakayama K."/>
        </authorList>
    </citation>
    <scope>NUCLEOTIDE SEQUENCE</scope>
</reference>
<comment type="caution">
    <text evidence="1">The sequence shown here is derived from an EMBL/GenBank/DDBJ whole genome shotgun (WGS) entry which is preliminary data.</text>
</comment>
<protein>
    <submittedName>
        <fullName evidence="1">Uncharacterized protein</fullName>
    </submittedName>
</protein>
<organism evidence="1">
    <name type="scientific">Tanacetum cinerariifolium</name>
    <name type="common">Dalmatian daisy</name>
    <name type="synonym">Chrysanthemum cinerariifolium</name>
    <dbReference type="NCBI Taxonomy" id="118510"/>
    <lineage>
        <taxon>Eukaryota</taxon>
        <taxon>Viridiplantae</taxon>
        <taxon>Streptophyta</taxon>
        <taxon>Embryophyta</taxon>
        <taxon>Tracheophyta</taxon>
        <taxon>Spermatophyta</taxon>
        <taxon>Magnoliopsida</taxon>
        <taxon>eudicotyledons</taxon>
        <taxon>Gunneridae</taxon>
        <taxon>Pentapetalae</taxon>
        <taxon>asterids</taxon>
        <taxon>campanulids</taxon>
        <taxon>Asterales</taxon>
        <taxon>Asteraceae</taxon>
        <taxon>Asteroideae</taxon>
        <taxon>Anthemideae</taxon>
        <taxon>Anthemidinae</taxon>
        <taxon>Tanacetum</taxon>
    </lineage>
</organism>
<evidence type="ECO:0000313" key="1">
    <source>
        <dbReference type="EMBL" id="GEZ87295.1"/>
    </source>
</evidence>
<name>A0A699IUR1_TANCI</name>